<dbReference type="OrthoDB" id="9812899at2"/>
<dbReference type="EMBL" id="NWMW01000001">
    <property type="protein sequence ID" value="PCD03549.1"/>
    <property type="molecule type" value="Genomic_DNA"/>
</dbReference>
<feature type="transmembrane region" description="Helical" evidence="6">
    <location>
        <begin position="45"/>
        <end position="65"/>
    </location>
</feature>
<dbReference type="AlphaFoldDB" id="A0A2A4B6Y0"/>
<dbReference type="RefSeq" id="WP_096341951.1">
    <property type="nucleotide sequence ID" value="NZ_NWMW01000001.1"/>
</dbReference>
<keyword evidence="3 6" id="KW-0812">Transmembrane</keyword>
<dbReference type="GO" id="GO:0016020">
    <property type="term" value="C:membrane"/>
    <property type="evidence" value="ECO:0007669"/>
    <property type="project" value="UniProtKB-SubCell"/>
</dbReference>
<evidence type="ECO:0000313" key="9">
    <source>
        <dbReference type="Proteomes" id="UP000218366"/>
    </source>
</evidence>
<evidence type="ECO:0000313" key="8">
    <source>
        <dbReference type="EMBL" id="PCD03549.1"/>
    </source>
</evidence>
<comment type="subcellular location">
    <subcellularLocation>
        <location evidence="1">Membrane</location>
        <topology evidence="1">Multi-pass membrane protein</topology>
    </subcellularLocation>
</comment>
<keyword evidence="4 6" id="KW-1133">Transmembrane helix</keyword>
<dbReference type="PANTHER" id="PTHR22911:SF6">
    <property type="entry name" value="SOLUTE CARRIER FAMILY 35 MEMBER G1"/>
    <property type="match status" value="1"/>
</dbReference>
<dbReference type="SUPFAM" id="SSF103481">
    <property type="entry name" value="Multidrug resistance efflux transporter EmrE"/>
    <property type="match status" value="2"/>
</dbReference>
<evidence type="ECO:0000256" key="5">
    <source>
        <dbReference type="ARBA" id="ARBA00023136"/>
    </source>
</evidence>
<protein>
    <submittedName>
        <fullName evidence="8">EamA family transporter</fullName>
    </submittedName>
</protein>
<feature type="domain" description="EamA" evidence="7">
    <location>
        <begin position="8"/>
        <end position="141"/>
    </location>
</feature>
<keyword evidence="9" id="KW-1185">Reference proteome</keyword>
<evidence type="ECO:0000259" key="7">
    <source>
        <dbReference type="Pfam" id="PF00892"/>
    </source>
</evidence>
<feature type="transmembrane region" description="Helical" evidence="6">
    <location>
        <begin position="264"/>
        <end position="282"/>
    </location>
</feature>
<gene>
    <name evidence="8" type="ORF">COC42_04030</name>
</gene>
<dbReference type="PANTHER" id="PTHR22911">
    <property type="entry name" value="ACYL-MALONYL CONDENSING ENZYME-RELATED"/>
    <property type="match status" value="1"/>
</dbReference>
<proteinExistence type="inferred from homology"/>
<sequence>MTGDSILRGIALRLLAVALLATMGALVKLAETRGAGLIESMFFRQLWALPVVILWLWQTDGVCTIRTQRFRAHAGRTAAGLVGMTATFGVLHLLPLAEATTFQFTAPLFATLLGALWLREPTGIHRWSAVAAGFVGVLIIVQPGGHAIPLAGAAVGLASGFMIAVISVLLRQIGRTESAGTTVFWFSALSVPPLGLLWLTDLRAHPAEIWAILIAIGLIGGAGQIALTAALRHAPVSVVVPMDYSALLWATLLGWLIFGQFPSPGTWIGAPILIGCGIYIAVREHRRRLDSAPAVAQSSG</sequence>
<feature type="transmembrane region" description="Helical" evidence="6">
    <location>
        <begin position="147"/>
        <end position="170"/>
    </location>
</feature>
<organism evidence="8 9">
    <name type="scientific">Sphingomonas spermidinifaciens</name>
    <dbReference type="NCBI Taxonomy" id="1141889"/>
    <lineage>
        <taxon>Bacteria</taxon>
        <taxon>Pseudomonadati</taxon>
        <taxon>Pseudomonadota</taxon>
        <taxon>Alphaproteobacteria</taxon>
        <taxon>Sphingomonadales</taxon>
        <taxon>Sphingomonadaceae</taxon>
        <taxon>Sphingomonas</taxon>
    </lineage>
</organism>
<name>A0A2A4B6Y0_9SPHN</name>
<reference evidence="8 9" key="1">
    <citation type="submission" date="2017-09" db="EMBL/GenBank/DDBJ databases">
        <title>Sphingomonas spermidinifaciens 9NM-10, whole genome shotgun sequence.</title>
        <authorList>
            <person name="Feng G."/>
            <person name="Zhu H."/>
        </authorList>
    </citation>
    <scope>NUCLEOTIDE SEQUENCE [LARGE SCALE GENOMIC DNA]</scope>
    <source>
        <strain evidence="8 9">9NM-10</strain>
    </source>
</reference>
<comment type="caution">
    <text evidence="8">The sequence shown here is derived from an EMBL/GenBank/DDBJ whole genome shotgun (WGS) entry which is preliminary data.</text>
</comment>
<feature type="domain" description="EamA" evidence="7">
    <location>
        <begin position="152"/>
        <end position="281"/>
    </location>
</feature>
<evidence type="ECO:0000256" key="1">
    <source>
        <dbReference type="ARBA" id="ARBA00004141"/>
    </source>
</evidence>
<accession>A0A2A4B6Y0</accession>
<evidence type="ECO:0000256" key="6">
    <source>
        <dbReference type="SAM" id="Phobius"/>
    </source>
</evidence>
<comment type="similarity">
    <text evidence="2">Belongs to the drug/metabolite transporter (DMT) superfamily. 10 TMS drug/metabolite exporter (DME) (TC 2.A.7.3) family.</text>
</comment>
<dbReference type="Proteomes" id="UP000218366">
    <property type="component" value="Unassembled WGS sequence"/>
</dbReference>
<feature type="transmembrane region" description="Helical" evidence="6">
    <location>
        <begin position="211"/>
        <end position="231"/>
    </location>
</feature>
<keyword evidence="5 6" id="KW-0472">Membrane</keyword>
<dbReference type="InterPro" id="IPR037185">
    <property type="entry name" value="EmrE-like"/>
</dbReference>
<feature type="transmembrane region" description="Helical" evidence="6">
    <location>
        <begin position="238"/>
        <end position="258"/>
    </location>
</feature>
<feature type="transmembrane region" description="Helical" evidence="6">
    <location>
        <begin position="100"/>
        <end position="117"/>
    </location>
</feature>
<feature type="transmembrane region" description="Helical" evidence="6">
    <location>
        <begin position="124"/>
        <end position="141"/>
    </location>
</feature>
<feature type="transmembrane region" description="Helical" evidence="6">
    <location>
        <begin position="77"/>
        <end position="94"/>
    </location>
</feature>
<feature type="transmembrane region" description="Helical" evidence="6">
    <location>
        <begin position="182"/>
        <end position="199"/>
    </location>
</feature>
<dbReference type="Gene3D" id="1.10.3730.20">
    <property type="match status" value="1"/>
</dbReference>
<evidence type="ECO:0000256" key="3">
    <source>
        <dbReference type="ARBA" id="ARBA00022692"/>
    </source>
</evidence>
<dbReference type="Pfam" id="PF00892">
    <property type="entry name" value="EamA"/>
    <property type="match status" value="2"/>
</dbReference>
<evidence type="ECO:0000256" key="4">
    <source>
        <dbReference type="ARBA" id="ARBA00022989"/>
    </source>
</evidence>
<dbReference type="InterPro" id="IPR000620">
    <property type="entry name" value="EamA_dom"/>
</dbReference>
<evidence type="ECO:0000256" key="2">
    <source>
        <dbReference type="ARBA" id="ARBA00009853"/>
    </source>
</evidence>